<keyword evidence="4 7" id="KW-0418">Kinase</keyword>
<dbReference type="eggNOG" id="COG0524">
    <property type="taxonomic scope" value="Bacteria"/>
</dbReference>
<dbReference type="InterPro" id="IPR050306">
    <property type="entry name" value="PfkB_Carbo_kinase"/>
</dbReference>
<dbReference type="InterPro" id="IPR011611">
    <property type="entry name" value="PfkB_dom"/>
</dbReference>
<dbReference type="GO" id="GO:0016301">
    <property type="term" value="F:kinase activity"/>
    <property type="evidence" value="ECO:0007669"/>
    <property type="project" value="UniProtKB-KW"/>
</dbReference>
<dbReference type="GO" id="GO:0005524">
    <property type="term" value="F:ATP binding"/>
    <property type="evidence" value="ECO:0007669"/>
    <property type="project" value="UniProtKB-KW"/>
</dbReference>
<dbReference type="Proteomes" id="UP000006762">
    <property type="component" value="Unassembled WGS sequence"/>
</dbReference>
<keyword evidence="2" id="KW-0808">Transferase</keyword>
<dbReference type="PANTHER" id="PTHR43085:SF1">
    <property type="entry name" value="PSEUDOURIDINE KINASE-RELATED"/>
    <property type="match status" value="1"/>
</dbReference>
<dbReference type="AlphaFoldDB" id="K2IPL9"/>
<dbReference type="STRING" id="1208323.B30_10008"/>
<dbReference type="Gene3D" id="3.40.1190.20">
    <property type="match status" value="1"/>
</dbReference>
<dbReference type="CDD" id="cd01166">
    <property type="entry name" value="KdgK"/>
    <property type="match status" value="1"/>
</dbReference>
<evidence type="ECO:0000256" key="4">
    <source>
        <dbReference type="ARBA" id="ARBA00022777"/>
    </source>
</evidence>
<dbReference type="InterPro" id="IPR029056">
    <property type="entry name" value="Ribokinase-like"/>
</dbReference>
<dbReference type="EMBL" id="AMRK01000004">
    <property type="protein sequence ID" value="EKE72096.1"/>
    <property type="molecule type" value="Genomic_DNA"/>
</dbReference>
<dbReference type="RefSeq" id="WP_009571941.1">
    <property type="nucleotide sequence ID" value="NZ_AMRK01000004.1"/>
</dbReference>
<evidence type="ECO:0000256" key="2">
    <source>
        <dbReference type="ARBA" id="ARBA00022679"/>
    </source>
</evidence>
<evidence type="ECO:0000256" key="5">
    <source>
        <dbReference type="ARBA" id="ARBA00022840"/>
    </source>
</evidence>
<dbReference type="PATRIC" id="fig|1208323.3.peg.2075"/>
<proteinExistence type="inferred from homology"/>
<keyword evidence="8" id="KW-1185">Reference proteome</keyword>
<accession>K2IPL9</accession>
<dbReference type="Pfam" id="PF00294">
    <property type="entry name" value="PfkB"/>
    <property type="match status" value="1"/>
</dbReference>
<evidence type="ECO:0000256" key="1">
    <source>
        <dbReference type="ARBA" id="ARBA00010688"/>
    </source>
</evidence>
<name>K2IPL9_9RHOB</name>
<evidence type="ECO:0000256" key="3">
    <source>
        <dbReference type="ARBA" id="ARBA00022741"/>
    </source>
</evidence>
<protein>
    <submittedName>
        <fullName evidence="7">Ribokinase-like domain-containing protein</fullName>
    </submittedName>
</protein>
<evidence type="ECO:0000313" key="7">
    <source>
        <dbReference type="EMBL" id="EKE72096.1"/>
    </source>
</evidence>
<comment type="similarity">
    <text evidence="1">Belongs to the carbohydrate kinase PfkB family.</text>
</comment>
<dbReference type="SUPFAM" id="SSF53613">
    <property type="entry name" value="Ribokinase-like"/>
    <property type="match status" value="1"/>
</dbReference>
<keyword evidence="5" id="KW-0067">ATP-binding</keyword>
<gene>
    <name evidence="7" type="ORF">B30_10008</name>
</gene>
<sequence length="320" mass="33581">MSKILTVGEILVELVATTRGDGFREPQPLVGPFPSGAPAIFVDQVGKLGYEAAIIGRVGDDDFGHLNIARLTRDGVDISGIDVAPDEVTGCAFVRYREDGSRAFLFTMAQSATATLNLTPAATALMASCDHLHIMGTALSAPGMANVALEALRRIKARGGTLSFDPNIRPEILGAPGLRVRLLEVLDQTDIFMPSGDELFLFSERADEAGAIDDLLARGIREIVLKRGAEGASHFSVEGRHDIAALSVREVDPTGAGDSFGGTFVALRLAGVPPVAALRQANAAGALAVTRQGPMEGTSTQAALNAFLKDTFPEDAEIST</sequence>
<organism evidence="7 8">
    <name type="scientific">Celeribacter baekdonensis B30</name>
    <dbReference type="NCBI Taxonomy" id="1208323"/>
    <lineage>
        <taxon>Bacteria</taxon>
        <taxon>Pseudomonadati</taxon>
        <taxon>Pseudomonadota</taxon>
        <taxon>Alphaproteobacteria</taxon>
        <taxon>Rhodobacterales</taxon>
        <taxon>Roseobacteraceae</taxon>
        <taxon>Celeribacter</taxon>
    </lineage>
</organism>
<evidence type="ECO:0000313" key="8">
    <source>
        <dbReference type="Proteomes" id="UP000006762"/>
    </source>
</evidence>
<evidence type="ECO:0000259" key="6">
    <source>
        <dbReference type="Pfam" id="PF00294"/>
    </source>
</evidence>
<comment type="caution">
    <text evidence="7">The sequence shown here is derived from an EMBL/GenBank/DDBJ whole genome shotgun (WGS) entry which is preliminary data.</text>
</comment>
<dbReference type="OrthoDB" id="9776822at2"/>
<reference evidence="7 8" key="1">
    <citation type="submission" date="2012-09" db="EMBL/GenBank/DDBJ databases">
        <title>Celeribacter baekdonensis B30 Genome Sequencing.</title>
        <authorList>
            <person name="Wang W."/>
        </authorList>
    </citation>
    <scope>NUCLEOTIDE SEQUENCE [LARGE SCALE GENOMIC DNA]</scope>
    <source>
        <strain evidence="7 8">B30</strain>
    </source>
</reference>
<keyword evidence="3" id="KW-0547">Nucleotide-binding</keyword>
<feature type="domain" description="Carbohydrate kinase PfkB" evidence="6">
    <location>
        <begin position="1"/>
        <end position="298"/>
    </location>
</feature>
<dbReference type="PANTHER" id="PTHR43085">
    <property type="entry name" value="HEXOKINASE FAMILY MEMBER"/>
    <property type="match status" value="1"/>
</dbReference>